<keyword evidence="1" id="KW-0732">Signal</keyword>
<evidence type="ECO:0000313" key="3">
    <source>
        <dbReference type="Proteomes" id="UP000184428"/>
    </source>
</evidence>
<feature type="chain" id="PRO_5013178635" evidence="1">
    <location>
        <begin position="25"/>
        <end position="219"/>
    </location>
</feature>
<gene>
    <name evidence="2" type="ORF">SAMN05660350_02491</name>
</gene>
<accession>A0A1M7U2R0</accession>
<feature type="signal peptide" evidence="1">
    <location>
        <begin position="1"/>
        <end position="24"/>
    </location>
</feature>
<protein>
    <submittedName>
        <fullName evidence="2">Uncharacterized protein</fullName>
    </submittedName>
</protein>
<sequence length="219" mass="23042">MWRLARVLLAVVVGVVVTAPVASAAPDHESRPAPDRELAILLGELWKTVLETPVPENPLAAGEAWCVDLDGVVAPFTLDPAAVPTCTVDVGTEIFVAALSVECSTVEEPPFYGGDEAELRQCVRDLDVLQGDLTVTVDGEPIPLTLVESPLLRLDLPEDNLLGVPPQQALSVASGSVALVQPLPPGTHEIVSTGTGTVLGDFTNVTTIVVEPGRWSTHH</sequence>
<name>A0A1M7U2R0_9ACTN</name>
<dbReference type="EMBL" id="FRDM01000011">
    <property type="protein sequence ID" value="SHN77167.1"/>
    <property type="molecule type" value="Genomic_DNA"/>
</dbReference>
<proteinExistence type="predicted"/>
<dbReference type="AlphaFoldDB" id="A0A1M7U2R0"/>
<evidence type="ECO:0000313" key="2">
    <source>
        <dbReference type="EMBL" id="SHN77167.1"/>
    </source>
</evidence>
<organism evidence="2 3">
    <name type="scientific">Geodermatophilus obscurus</name>
    <dbReference type="NCBI Taxonomy" id="1861"/>
    <lineage>
        <taxon>Bacteria</taxon>
        <taxon>Bacillati</taxon>
        <taxon>Actinomycetota</taxon>
        <taxon>Actinomycetes</taxon>
        <taxon>Geodermatophilales</taxon>
        <taxon>Geodermatophilaceae</taxon>
        <taxon>Geodermatophilus</taxon>
    </lineage>
</organism>
<evidence type="ECO:0000256" key="1">
    <source>
        <dbReference type="SAM" id="SignalP"/>
    </source>
</evidence>
<reference evidence="2 3" key="1">
    <citation type="submission" date="2016-12" db="EMBL/GenBank/DDBJ databases">
        <authorList>
            <person name="Song W.-J."/>
            <person name="Kurnit D.M."/>
        </authorList>
    </citation>
    <scope>NUCLEOTIDE SEQUENCE [LARGE SCALE GENOMIC DNA]</scope>
    <source>
        <strain evidence="2 3">DSM 43162</strain>
    </source>
</reference>
<dbReference type="Proteomes" id="UP000184428">
    <property type="component" value="Unassembled WGS sequence"/>
</dbReference>